<evidence type="ECO:0000256" key="1">
    <source>
        <dbReference type="SAM" id="MobiDB-lite"/>
    </source>
</evidence>
<gene>
    <name evidence="2" type="ORF">BST25_20365</name>
</gene>
<dbReference type="STRING" id="53376.BST25_20365"/>
<dbReference type="SUPFAM" id="SSF55331">
    <property type="entry name" value="Tautomerase/MIF"/>
    <property type="match status" value="1"/>
</dbReference>
<dbReference type="Gene3D" id="3.30.429.10">
    <property type="entry name" value="Macrophage Migration Inhibitory Factor"/>
    <property type="match status" value="1"/>
</dbReference>
<keyword evidence="3" id="KW-1185">Reference proteome</keyword>
<proteinExistence type="predicted"/>
<comment type="caution">
    <text evidence="2">The sequence shown here is derived from an EMBL/GenBank/DDBJ whole genome shotgun (WGS) entry which is preliminary data.</text>
</comment>
<dbReference type="RefSeq" id="WP_083076546.1">
    <property type="nucleotide sequence ID" value="NZ_AP022615.1"/>
</dbReference>
<dbReference type="EMBL" id="MVHR01000041">
    <property type="protein sequence ID" value="ORA69951.1"/>
    <property type="molecule type" value="Genomic_DNA"/>
</dbReference>
<evidence type="ECO:0000313" key="2">
    <source>
        <dbReference type="EMBL" id="ORA69951.1"/>
    </source>
</evidence>
<organism evidence="2 3">
    <name type="scientific">Mycobacterium heidelbergense</name>
    <dbReference type="NCBI Taxonomy" id="53376"/>
    <lineage>
        <taxon>Bacteria</taxon>
        <taxon>Bacillati</taxon>
        <taxon>Actinomycetota</taxon>
        <taxon>Actinomycetes</taxon>
        <taxon>Mycobacteriales</taxon>
        <taxon>Mycobacteriaceae</taxon>
        <taxon>Mycobacterium</taxon>
        <taxon>Mycobacterium simiae complex</taxon>
    </lineage>
</organism>
<feature type="region of interest" description="Disordered" evidence="1">
    <location>
        <begin position="127"/>
        <end position="149"/>
    </location>
</feature>
<dbReference type="Proteomes" id="UP000192566">
    <property type="component" value="Unassembled WGS sequence"/>
</dbReference>
<name>A0A1X0DC47_MYCHE</name>
<dbReference type="AlphaFoldDB" id="A0A1X0DC47"/>
<protein>
    <submittedName>
        <fullName evidence="2">Uncharacterized protein</fullName>
    </submittedName>
</protein>
<sequence>MPHLQLDTAGFYSVDVKREFARRLGEVYARQMQTSADIVDVTIREHGPGGVWRCGDEPHPSAVLSCDIRRGRTADQRARLADALVDVAVQVLGADDRYFNVEFTQHDGDEIYSAVEIDGVVHRGLAPDWSPSEATTPLREQIRSEAHGG</sequence>
<dbReference type="InterPro" id="IPR014347">
    <property type="entry name" value="Tautomerase/MIF_sf"/>
</dbReference>
<accession>A0A1X0DC47</accession>
<evidence type="ECO:0000313" key="3">
    <source>
        <dbReference type="Proteomes" id="UP000192566"/>
    </source>
</evidence>
<reference evidence="2 3" key="1">
    <citation type="submission" date="2017-02" db="EMBL/GenBank/DDBJ databases">
        <title>The new phylogeny of genus Mycobacterium.</title>
        <authorList>
            <person name="Tortoli E."/>
            <person name="Trovato A."/>
            <person name="Cirillo D.M."/>
        </authorList>
    </citation>
    <scope>NUCLEOTIDE SEQUENCE [LARGE SCALE GENOMIC DNA]</scope>
    <source>
        <strain evidence="2 3">DSM 44471</strain>
    </source>
</reference>
<feature type="compositionally biased region" description="Basic and acidic residues" evidence="1">
    <location>
        <begin position="140"/>
        <end position="149"/>
    </location>
</feature>